<dbReference type="AlphaFoldDB" id="A0A9Q0DLI1"/>
<feature type="coiled-coil region" evidence="1">
    <location>
        <begin position="11"/>
        <end position="42"/>
    </location>
</feature>
<dbReference type="OrthoDB" id="299638at2759"/>
<dbReference type="EMBL" id="JANIIK010000114">
    <property type="protein sequence ID" value="KAJ3590573.1"/>
    <property type="molecule type" value="Genomic_DNA"/>
</dbReference>
<dbReference type="GO" id="GO:0005815">
    <property type="term" value="C:microtubule organizing center"/>
    <property type="evidence" value="ECO:0007669"/>
    <property type="project" value="TreeGrafter"/>
</dbReference>
<gene>
    <name evidence="2" type="ORF">NHX12_008523</name>
</gene>
<keyword evidence="1" id="KW-0175">Coiled coil</keyword>
<evidence type="ECO:0000313" key="3">
    <source>
        <dbReference type="Proteomes" id="UP001148018"/>
    </source>
</evidence>
<evidence type="ECO:0000313" key="2">
    <source>
        <dbReference type="EMBL" id="KAJ3590573.1"/>
    </source>
</evidence>
<organism evidence="2 3">
    <name type="scientific">Muraenolepis orangiensis</name>
    <name type="common">Patagonian moray cod</name>
    <dbReference type="NCBI Taxonomy" id="630683"/>
    <lineage>
        <taxon>Eukaryota</taxon>
        <taxon>Metazoa</taxon>
        <taxon>Chordata</taxon>
        <taxon>Craniata</taxon>
        <taxon>Vertebrata</taxon>
        <taxon>Euteleostomi</taxon>
        <taxon>Actinopterygii</taxon>
        <taxon>Neopterygii</taxon>
        <taxon>Teleostei</taxon>
        <taxon>Neoteleostei</taxon>
        <taxon>Acanthomorphata</taxon>
        <taxon>Zeiogadaria</taxon>
        <taxon>Gadariae</taxon>
        <taxon>Gadiformes</taxon>
        <taxon>Muraenolepidoidei</taxon>
        <taxon>Muraenolepididae</taxon>
        <taxon>Muraenolepis</taxon>
    </lineage>
</organism>
<dbReference type="InterPro" id="IPR026205">
    <property type="entry name" value="PIBF1"/>
</dbReference>
<reference evidence="2" key="1">
    <citation type="submission" date="2022-07" db="EMBL/GenBank/DDBJ databases">
        <title>Chromosome-level genome of Muraenolepis orangiensis.</title>
        <authorList>
            <person name="Kim J."/>
        </authorList>
    </citation>
    <scope>NUCLEOTIDE SEQUENCE</scope>
    <source>
        <strain evidence="2">KU_S4_2022</strain>
        <tissue evidence="2">Muscle</tissue>
    </source>
</reference>
<dbReference type="PANTHER" id="PTHR18950:SF0">
    <property type="entry name" value="PROGESTERONE IMMUNOMODULATORY BINDING FACTOR 1"/>
    <property type="match status" value="1"/>
</dbReference>
<sequence>MKLSVRCAHKEDCLERQVQVQLEDAKRAREEAYEKYVSSRDQYKSEYEAKLREELESIRLKTGQEIDHLQRASRGMYERENRIYYCQLQLGTDSRTAKLSNQAKLHAFKVERAQLFQEETAKALGQCQMESEKQQKKLEMLTQEFYGLQTISEKRAAELQAQNAEHVARLQTYERLEHELDQVTMQAAEIENQCVC</sequence>
<dbReference type="PANTHER" id="PTHR18950">
    <property type="entry name" value="PROGESTERONE-INDUCED BLOCKING FACTOR 1"/>
    <property type="match status" value="1"/>
</dbReference>
<feature type="coiled-coil region" evidence="1">
    <location>
        <begin position="124"/>
        <end position="193"/>
    </location>
</feature>
<dbReference type="Proteomes" id="UP001148018">
    <property type="component" value="Unassembled WGS sequence"/>
</dbReference>
<accession>A0A9Q0DLI1</accession>
<name>A0A9Q0DLI1_9TELE</name>
<dbReference type="GO" id="GO:0060271">
    <property type="term" value="P:cilium assembly"/>
    <property type="evidence" value="ECO:0007669"/>
    <property type="project" value="TreeGrafter"/>
</dbReference>
<proteinExistence type="predicted"/>
<evidence type="ECO:0000256" key="1">
    <source>
        <dbReference type="SAM" id="Coils"/>
    </source>
</evidence>
<comment type="caution">
    <text evidence="2">The sequence shown here is derived from an EMBL/GenBank/DDBJ whole genome shotgun (WGS) entry which is preliminary data.</text>
</comment>
<protein>
    <submittedName>
        <fullName evidence="2">Uncharacterized protein</fullName>
    </submittedName>
</protein>
<keyword evidence="3" id="KW-1185">Reference proteome</keyword>